<keyword evidence="4" id="KW-0602">Photosynthesis</keyword>
<keyword evidence="10" id="KW-0249">Electron transport</keyword>
<dbReference type="GO" id="GO:0032259">
    <property type="term" value="P:methylation"/>
    <property type="evidence" value="ECO:0007669"/>
    <property type="project" value="UniProtKB-KW"/>
</dbReference>
<feature type="chain" id="PRO_5032663947" evidence="13">
    <location>
        <begin position="20"/>
        <end position="539"/>
    </location>
</feature>
<dbReference type="AlphaFoldDB" id="A0A813AUV6"/>
<dbReference type="PROSITE" id="PS51007">
    <property type="entry name" value="CYTC"/>
    <property type="match status" value="1"/>
</dbReference>
<dbReference type="Proteomes" id="UP000601435">
    <property type="component" value="Unassembled WGS sequence"/>
</dbReference>
<dbReference type="CDD" id="cd02440">
    <property type="entry name" value="AdoMet_MTases"/>
    <property type="match status" value="1"/>
</dbReference>
<sequence length="539" mass="58652">MALRAVLLCSALGLLGLRGAFVAPRGAAKESAWEREEPTRSAEFTELEASTFEAPSASSSLDGLLRFAAGALLGLAMVGISGAPAKADVEDVVIPVDDKGKTTTLTKEQLVRGKRLFNAACASCHVGGGTRTNQNVGLAIEELSGAQPNRASVEGLVDYLNNPTTYDGLKDISEVHPSIKGGDIWPKMRSMKQQDLYDMSAYILYQNQTIPEKSFGSASRNSVAVGRCQRPPHWLRDCCEEVPPAPKRRPLQARALWTPGSGYRPRGDDPHRRPTLQLREGAEAKVRRGYPWLPSKAVRNPEALQAFTPCLVNVEATDGDVLGVALYSGLGSIAARMLCTTAYVRIDAAFFAARLQKCLAYRERLFPEPFYRLVHGEADGLPGLMIDRYADHVVIAPAAGMDLVLWPLVDALEEVLKPKVVIIRQDTLGRRREGAALRREVLSGRYVGPTELRENGVSFAVDLLSGQKTGWYYDQRDHRTLLASLVANTPRVLDLYSYVGGFGVTLAHYGAESVVCVDSSEAALELCRRSAAMNSVSPR</sequence>
<proteinExistence type="predicted"/>
<evidence type="ECO:0000256" key="13">
    <source>
        <dbReference type="SAM" id="SignalP"/>
    </source>
</evidence>
<evidence type="ECO:0000256" key="6">
    <source>
        <dbReference type="ARBA" id="ARBA00022617"/>
    </source>
</evidence>
<evidence type="ECO:0000256" key="3">
    <source>
        <dbReference type="ARBA" id="ARBA00022490"/>
    </source>
</evidence>
<evidence type="ECO:0000256" key="8">
    <source>
        <dbReference type="ARBA" id="ARBA00022691"/>
    </source>
</evidence>
<keyword evidence="5" id="KW-0489">Methyltransferase</keyword>
<evidence type="ECO:0000259" key="14">
    <source>
        <dbReference type="PROSITE" id="PS51007"/>
    </source>
</evidence>
<dbReference type="InterPro" id="IPR029490">
    <property type="entry name" value="Cytochrom_C550"/>
</dbReference>
<evidence type="ECO:0000313" key="16">
    <source>
        <dbReference type="Proteomes" id="UP000601435"/>
    </source>
</evidence>
<dbReference type="InterPro" id="IPR029063">
    <property type="entry name" value="SAM-dependent_MTases_sf"/>
</dbReference>
<gene>
    <name evidence="15" type="primary">psbV</name>
    <name evidence="15" type="ORF">SNEC2469_LOCUS28943</name>
</gene>
<dbReference type="Pfam" id="PF17785">
    <property type="entry name" value="PUA_3"/>
    <property type="match status" value="1"/>
</dbReference>
<dbReference type="InterPro" id="IPR019614">
    <property type="entry name" value="SAM-dep_methyl-trfase"/>
</dbReference>
<dbReference type="GO" id="GO:0046872">
    <property type="term" value="F:metal ion binding"/>
    <property type="evidence" value="ECO:0007669"/>
    <property type="project" value="UniProtKB-KW"/>
</dbReference>
<keyword evidence="3" id="KW-0963">Cytoplasm</keyword>
<dbReference type="Pfam" id="PF10672">
    <property type="entry name" value="Methyltrans_SAM"/>
    <property type="match status" value="1"/>
</dbReference>
<evidence type="ECO:0000256" key="10">
    <source>
        <dbReference type="ARBA" id="ARBA00022982"/>
    </source>
</evidence>
<keyword evidence="8" id="KW-0949">S-adenosyl-L-methionine</keyword>
<dbReference type="Gene3D" id="1.10.760.10">
    <property type="entry name" value="Cytochrome c-like domain"/>
    <property type="match status" value="1"/>
</dbReference>
<dbReference type="InterPro" id="IPR036909">
    <property type="entry name" value="Cyt_c-like_dom_sf"/>
</dbReference>
<dbReference type="Gene3D" id="3.40.50.150">
    <property type="entry name" value="Vaccinia Virus protein VP39"/>
    <property type="match status" value="1"/>
</dbReference>
<keyword evidence="7" id="KW-0808">Transferase</keyword>
<dbReference type="Gene3D" id="2.30.130.10">
    <property type="entry name" value="PUA domain"/>
    <property type="match status" value="1"/>
</dbReference>
<dbReference type="Gene3D" id="3.30.750.80">
    <property type="entry name" value="RNA methyltransferase domain (HRMD) like"/>
    <property type="match status" value="1"/>
</dbReference>
<dbReference type="GO" id="GO:0015979">
    <property type="term" value="P:photosynthesis"/>
    <property type="evidence" value="ECO:0007669"/>
    <property type="project" value="UniProtKB-KW"/>
</dbReference>
<dbReference type="EMBL" id="CAJNJA010064030">
    <property type="protein sequence ID" value="CAE7881277.1"/>
    <property type="molecule type" value="Genomic_DNA"/>
</dbReference>
<evidence type="ECO:0000256" key="9">
    <source>
        <dbReference type="ARBA" id="ARBA00022723"/>
    </source>
</evidence>
<evidence type="ECO:0000256" key="4">
    <source>
        <dbReference type="ARBA" id="ARBA00022531"/>
    </source>
</evidence>
<dbReference type="OrthoDB" id="269872at2759"/>
<name>A0A813AUV6_9DINO</name>
<keyword evidence="11 12" id="KW-0408">Iron</keyword>
<keyword evidence="16" id="KW-1185">Reference proteome</keyword>
<dbReference type="InterPro" id="IPR009056">
    <property type="entry name" value="Cyt_c-like_dom"/>
</dbReference>
<keyword evidence="9 12" id="KW-0479">Metal-binding</keyword>
<organism evidence="15 16">
    <name type="scientific">Symbiodinium necroappetens</name>
    <dbReference type="NCBI Taxonomy" id="1628268"/>
    <lineage>
        <taxon>Eukaryota</taxon>
        <taxon>Sar</taxon>
        <taxon>Alveolata</taxon>
        <taxon>Dinophyceae</taxon>
        <taxon>Suessiales</taxon>
        <taxon>Symbiodiniaceae</taxon>
        <taxon>Symbiodinium</taxon>
    </lineage>
</organism>
<evidence type="ECO:0000256" key="7">
    <source>
        <dbReference type="ARBA" id="ARBA00022679"/>
    </source>
</evidence>
<dbReference type="PANTHER" id="PTHR42873:SF1">
    <property type="entry name" value="S-ADENOSYLMETHIONINE-DEPENDENT METHYLTRANSFERASE DOMAIN-CONTAINING PROTEIN"/>
    <property type="match status" value="1"/>
</dbReference>
<evidence type="ECO:0000256" key="1">
    <source>
        <dbReference type="ARBA" id="ARBA00004496"/>
    </source>
</evidence>
<keyword evidence="13" id="KW-0732">Signal</keyword>
<keyword evidence="6 12" id="KW-0349">Heme</keyword>
<dbReference type="SUPFAM" id="SSF53335">
    <property type="entry name" value="S-adenosyl-L-methionine-dependent methyltransferases"/>
    <property type="match status" value="1"/>
</dbReference>
<dbReference type="Pfam" id="PF14495">
    <property type="entry name" value="Cytochrom_C550"/>
    <property type="match status" value="1"/>
</dbReference>
<feature type="signal peptide" evidence="13">
    <location>
        <begin position="1"/>
        <end position="19"/>
    </location>
</feature>
<comment type="subcellular location">
    <subcellularLocation>
        <location evidence="1">Cytoplasm</location>
    </subcellularLocation>
</comment>
<dbReference type="InterPro" id="IPR041532">
    <property type="entry name" value="RlmI-like_PUA"/>
</dbReference>
<evidence type="ECO:0000256" key="2">
    <source>
        <dbReference type="ARBA" id="ARBA00022448"/>
    </source>
</evidence>
<dbReference type="SUPFAM" id="SSF46626">
    <property type="entry name" value="Cytochrome c"/>
    <property type="match status" value="1"/>
</dbReference>
<dbReference type="CDD" id="cd11572">
    <property type="entry name" value="RlmI_M_like"/>
    <property type="match status" value="1"/>
</dbReference>
<accession>A0A813AUV6</accession>
<evidence type="ECO:0000313" key="15">
    <source>
        <dbReference type="EMBL" id="CAE7881277.1"/>
    </source>
</evidence>
<evidence type="ECO:0000256" key="5">
    <source>
        <dbReference type="ARBA" id="ARBA00022603"/>
    </source>
</evidence>
<dbReference type="GO" id="GO:0020037">
    <property type="term" value="F:heme binding"/>
    <property type="evidence" value="ECO:0007669"/>
    <property type="project" value="InterPro"/>
</dbReference>
<dbReference type="GO" id="GO:0008168">
    <property type="term" value="F:methyltransferase activity"/>
    <property type="evidence" value="ECO:0007669"/>
    <property type="project" value="UniProtKB-KW"/>
</dbReference>
<feature type="non-terminal residue" evidence="15">
    <location>
        <position position="539"/>
    </location>
</feature>
<feature type="domain" description="Cytochrome c" evidence="14">
    <location>
        <begin position="108"/>
        <end position="207"/>
    </location>
</feature>
<dbReference type="GO" id="GO:0005737">
    <property type="term" value="C:cytoplasm"/>
    <property type="evidence" value="ECO:0007669"/>
    <property type="project" value="UniProtKB-SubCell"/>
</dbReference>
<dbReference type="InterPro" id="IPR036974">
    <property type="entry name" value="PUA_sf"/>
</dbReference>
<dbReference type="PANTHER" id="PTHR42873">
    <property type="entry name" value="RIBOSOMAL RNA LARGE SUBUNIT METHYLTRANSFERASE"/>
    <property type="match status" value="1"/>
</dbReference>
<comment type="caution">
    <text evidence="15">The sequence shown here is derived from an EMBL/GenBank/DDBJ whole genome shotgun (WGS) entry which is preliminary data.</text>
</comment>
<dbReference type="GO" id="GO:0003723">
    <property type="term" value="F:RNA binding"/>
    <property type="evidence" value="ECO:0007669"/>
    <property type="project" value="InterPro"/>
</dbReference>
<evidence type="ECO:0000256" key="12">
    <source>
        <dbReference type="PROSITE-ProRule" id="PRU00433"/>
    </source>
</evidence>
<protein>
    <submittedName>
        <fullName evidence="15">PsbV protein</fullName>
    </submittedName>
</protein>
<evidence type="ECO:0000256" key="11">
    <source>
        <dbReference type="ARBA" id="ARBA00023004"/>
    </source>
</evidence>
<dbReference type="PROSITE" id="PS50890">
    <property type="entry name" value="PUA"/>
    <property type="match status" value="1"/>
</dbReference>
<keyword evidence="2" id="KW-0813">Transport</keyword>
<reference evidence="15" key="1">
    <citation type="submission" date="2021-02" db="EMBL/GenBank/DDBJ databases">
        <authorList>
            <person name="Dougan E. K."/>
            <person name="Rhodes N."/>
            <person name="Thang M."/>
            <person name="Chan C."/>
        </authorList>
    </citation>
    <scope>NUCLEOTIDE SEQUENCE</scope>
</reference>
<dbReference type="GO" id="GO:0009055">
    <property type="term" value="F:electron transfer activity"/>
    <property type="evidence" value="ECO:0007669"/>
    <property type="project" value="InterPro"/>
</dbReference>